<evidence type="ECO:0000256" key="3">
    <source>
        <dbReference type="SAM" id="MobiDB-lite"/>
    </source>
</evidence>
<dbReference type="Gene3D" id="3.30.70.330">
    <property type="match status" value="1"/>
</dbReference>
<evidence type="ECO:0000256" key="2">
    <source>
        <dbReference type="PROSITE-ProRule" id="PRU00176"/>
    </source>
</evidence>
<dbReference type="Pfam" id="PF00076">
    <property type="entry name" value="RRM_1"/>
    <property type="match status" value="1"/>
</dbReference>
<dbReference type="PANTHER" id="PTHR23236">
    <property type="entry name" value="EUKARYOTIC TRANSLATION INITIATION FACTOR 4B/4H"/>
    <property type="match status" value="1"/>
</dbReference>
<evidence type="ECO:0000259" key="4">
    <source>
        <dbReference type="PROSITE" id="PS50102"/>
    </source>
</evidence>
<evidence type="ECO:0000313" key="5">
    <source>
        <dbReference type="EMBL" id="CAI2379234.1"/>
    </source>
</evidence>
<dbReference type="InterPro" id="IPR035979">
    <property type="entry name" value="RBD_domain_sf"/>
</dbReference>
<name>A0AAD2D372_EUPCR</name>
<feature type="compositionally biased region" description="Acidic residues" evidence="3">
    <location>
        <begin position="73"/>
        <end position="84"/>
    </location>
</feature>
<dbReference type="InterPro" id="IPR012677">
    <property type="entry name" value="Nucleotide-bd_a/b_plait_sf"/>
</dbReference>
<gene>
    <name evidence="5" type="ORF">ECRASSUSDP1_LOCUS20643</name>
</gene>
<feature type="region of interest" description="Disordered" evidence="3">
    <location>
        <begin position="1"/>
        <end position="111"/>
    </location>
</feature>
<dbReference type="InterPro" id="IPR000504">
    <property type="entry name" value="RRM_dom"/>
</dbReference>
<sequence length="241" mass="27452">MSEKDQKEQIEVSQAEVEQVAKNEQEIENKQKGQKEKNQGEVIEKENGGGKKKDEEEKKEIREEKKGEKGDDKGEESEEGEGAGEVEGKDGAATEGEEAKEDVKNEVEKEDDADLKSVYVKNVDYSADINSLREHFKGCGGIARVTIICNRLTGQPLGYAYIEFDMIEGVEKAISLYNKSMFKNRQITVMKKRKNLPGRGSRVRRGSRGRRGRRAFNTRFAGFGRGFFAWRPYRRGRNNRY</sequence>
<reference evidence="5" key="1">
    <citation type="submission" date="2023-07" db="EMBL/GenBank/DDBJ databases">
        <authorList>
            <consortium name="AG Swart"/>
            <person name="Singh M."/>
            <person name="Singh A."/>
            <person name="Seah K."/>
            <person name="Emmerich C."/>
        </authorList>
    </citation>
    <scope>NUCLEOTIDE SEQUENCE</scope>
    <source>
        <strain evidence="5">DP1</strain>
    </source>
</reference>
<comment type="caution">
    <text evidence="5">The sequence shown here is derived from an EMBL/GenBank/DDBJ whole genome shotgun (WGS) entry which is preliminary data.</text>
</comment>
<keyword evidence="6" id="KW-1185">Reference proteome</keyword>
<protein>
    <recommendedName>
        <fullName evidence="4">RRM domain-containing protein</fullName>
    </recommendedName>
</protein>
<dbReference type="SMART" id="SM00360">
    <property type="entry name" value="RRM"/>
    <property type="match status" value="1"/>
</dbReference>
<dbReference type="PROSITE" id="PS50102">
    <property type="entry name" value="RRM"/>
    <property type="match status" value="1"/>
</dbReference>
<dbReference type="PANTHER" id="PTHR23236:SF12">
    <property type="entry name" value="EUKARYOTIC INITIATION FACTOR 4B-RELATED"/>
    <property type="match status" value="1"/>
</dbReference>
<proteinExistence type="predicted"/>
<dbReference type="EMBL" id="CAMPGE010021055">
    <property type="protein sequence ID" value="CAI2379234.1"/>
    <property type="molecule type" value="Genomic_DNA"/>
</dbReference>
<dbReference type="SUPFAM" id="SSF54928">
    <property type="entry name" value="RNA-binding domain, RBD"/>
    <property type="match status" value="1"/>
</dbReference>
<dbReference type="AlphaFoldDB" id="A0AAD2D372"/>
<feature type="compositionally biased region" description="Basic and acidic residues" evidence="3">
    <location>
        <begin position="1"/>
        <end position="10"/>
    </location>
</feature>
<keyword evidence="1 2" id="KW-0694">RNA-binding</keyword>
<dbReference type="Proteomes" id="UP001295684">
    <property type="component" value="Unassembled WGS sequence"/>
</dbReference>
<feature type="compositionally biased region" description="Basic and acidic residues" evidence="3">
    <location>
        <begin position="19"/>
        <end position="72"/>
    </location>
</feature>
<evidence type="ECO:0000313" key="6">
    <source>
        <dbReference type="Proteomes" id="UP001295684"/>
    </source>
</evidence>
<organism evidence="5 6">
    <name type="scientific">Euplotes crassus</name>
    <dbReference type="NCBI Taxonomy" id="5936"/>
    <lineage>
        <taxon>Eukaryota</taxon>
        <taxon>Sar</taxon>
        <taxon>Alveolata</taxon>
        <taxon>Ciliophora</taxon>
        <taxon>Intramacronucleata</taxon>
        <taxon>Spirotrichea</taxon>
        <taxon>Hypotrichia</taxon>
        <taxon>Euplotida</taxon>
        <taxon>Euplotidae</taxon>
        <taxon>Moneuplotes</taxon>
    </lineage>
</organism>
<feature type="domain" description="RRM" evidence="4">
    <location>
        <begin position="116"/>
        <end position="194"/>
    </location>
</feature>
<accession>A0AAD2D372</accession>
<evidence type="ECO:0000256" key="1">
    <source>
        <dbReference type="ARBA" id="ARBA00022884"/>
    </source>
</evidence>
<dbReference type="GO" id="GO:0008143">
    <property type="term" value="F:poly(A) binding"/>
    <property type="evidence" value="ECO:0007669"/>
    <property type="project" value="TreeGrafter"/>
</dbReference>